<comment type="caution">
    <text evidence="2">The sequence shown here is derived from an EMBL/GenBank/DDBJ whole genome shotgun (WGS) entry which is preliminary data.</text>
</comment>
<evidence type="ECO:0000313" key="3">
    <source>
        <dbReference type="Proteomes" id="UP001201980"/>
    </source>
</evidence>
<keyword evidence="3" id="KW-1185">Reference proteome</keyword>
<feature type="region of interest" description="Disordered" evidence="1">
    <location>
        <begin position="370"/>
        <end position="435"/>
    </location>
</feature>
<feature type="compositionally biased region" description="Basic and acidic residues" evidence="1">
    <location>
        <begin position="370"/>
        <end position="381"/>
    </location>
</feature>
<feature type="compositionally biased region" description="Polar residues" evidence="1">
    <location>
        <begin position="414"/>
        <end position="426"/>
    </location>
</feature>
<evidence type="ECO:0000313" key="2">
    <source>
        <dbReference type="EMBL" id="KAJ2901703.1"/>
    </source>
</evidence>
<sequence>MTTLTPFSKPTPGPASRTKTAGLKIQTDLADKSKVDWRKPTANCPWEEINSAPGTKKEYGDADRHALAMSSSNWRAKAPVIPTIPESPKENGDIETKAKKPGLRLDTNMDKGKKFRDIGEVGAHVPAGIADVTPAGSYEVAVCDYGVAYLDEKLNPKSAPANGVVHALSLFELGGLKGYRRPVAKVEQVRNTDGTRPRSFDELDKEEKLALKRLTKFGLAGEVVEDFFGPDNTKSSSISGKDGATEETSMITSAGPEHGQEAHSKPDDASSKFRSVLKQIGIRFSTNSTKTAEEDLKSKDPGIVYVRTKSTAPHNQSVHNIERQGMDIMERVRMLASRNLNGPSEQPHVSPISQAMSGAAILDQNTIGRCDARSKGTDKSGDSGSIASSNNNLNPRASEFRPSPTTTIGTTMTRSINCDQEASSSAFRGGDLSSC</sequence>
<feature type="compositionally biased region" description="Basic and acidic residues" evidence="1">
    <location>
        <begin position="258"/>
        <end position="270"/>
    </location>
</feature>
<feature type="compositionally biased region" description="Polar residues" evidence="1">
    <location>
        <begin position="386"/>
        <end position="395"/>
    </location>
</feature>
<feature type="region of interest" description="Disordered" evidence="1">
    <location>
        <begin position="1"/>
        <end position="21"/>
    </location>
</feature>
<evidence type="ECO:0000256" key="1">
    <source>
        <dbReference type="SAM" id="MobiDB-lite"/>
    </source>
</evidence>
<dbReference type="EMBL" id="JAKWBI020000141">
    <property type="protein sequence ID" value="KAJ2901703.1"/>
    <property type="molecule type" value="Genomic_DNA"/>
</dbReference>
<gene>
    <name evidence="2" type="ORF">MKZ38_001513</name>
</gene>
<proteinExistence type="predicted"/>
<dbReference type="AlphaFoldDB" id="A0AAD5RQ90"/>
<name>A0AAD5RQ90_9PEZI</name>
<organism evidence="2 3">
    <name type="scientific">Zalerion maritima</name>
    <dbReference type="NCBI Taxonomy" id="339359"/>
    <lineage>
        <taxon>Eukaryota</taxon>
        <taxon>Fungi</taxon>
        <taxon>Dikarya</taxon>
        <taxon>Ascomycota</taxon>
        <taxon>Pezizomycotina</taxon>
        <taxon>Sordariomycetes</taxon>
        <taxon>Lulworthiomycetidae</taxon>
        <taxon>Lulworthiales</taxon>
        <taxon>Lulworthiaceae</taxon>
        <taxon>Zalerion</taxon>
    </lineage>
</organism>
<feature type="region of interest" description="Disordered" evidence="1">
    <location>
        <begin position="230"/>
        <end position="270"/>
    </location>
</feature>
<reference evidence="2" key="1">
    <citation type="submission" date="2022-07" db="EMBL/GenBank/DDBJ databases">
        <title>Draft genome sequence of Zalerion maritima ATCC 34329, a (micro)plastics degrading marine fungus.</title>
        <authorList>
            <person name="Paco A."/>
            <person name="Goncalves M.F.M."/>
            <person name="Rocha-Santos T.A.P."/>
            <person name="Alves A."/>
        </authorList>
    </citation>
    <scope>NUCLEOTIDE SEQUENCE</scope>
    <source>
        <strain evidence="2">ATCC 34329</strain>
    </source>
</reference>
<dbReference type="Proteomes" id="UP001201980">
    <property type="component" value="Unassembled WGS sequence"/>
</dbReference>
<accession>A0AAD5RQ90</accession>
<protein>
    <submittedName>
        <fullName evidence="2">Uncharacterized protein</fullName>
    </submittedName>
</protein>